<feature type="region of interest" description="Disordered" evidence="1">
    <location>
        <begin position="483"/>
        <end position="517"/>
    </location>
</feature>
<gene>
    <name evidence="4" type="ORF">IV203_011754</name>
</gene>
<evidence type="ECO:0000256" key="1">
    <source>
        <dbReference type="SAM" id="MobiDB-lite"/>
    </source>
</evidence>
<proteinExistence type="predicted"/>
<dbReference type="Proteomes" id="UP000693970">
    <property type="component" value="Unassembled WGS sequence"/>
</dbReference>
<dbReference type="Pfam" id="PF05548">
    <property type="entry name" value="Peptidase_M11"/>
    <property type="match status" value="1"/>
</dbReference>
<reference evidence="4" key="2">
    <citation type="submission" date="2021-04" db="EMBL/GenBank/DDBJ databases">
        <authorList>
            <person name="Podell S."/>
        </authorList>
    </citation>
    <scope>NUCLEOTIDE SEQUENCE</scope>
    <source>
        <strain evidence="4">Hildebrandi</strain>
    </source>
</reference>
<reference evidence="4" key="1">
    <citation type="journal article" date="2021" name="Sci. Rep.">
        <title>Diploid genomic architecture of Nitzschia inconspicua, an elite biomass production diatom.</title>
        <authorList>
            <person name="Oliver A."/>
            <person name="Podell S."/>
            <person name="Pinowska A."/>
            <person name="Traller J.C."/>
            <person name="Smith S.R."/>
            <person name="McClure R."/>
            <person name="Beliaev A."/>
            <person name="Bohutskyi P."/>
            <person name="Hill E.A."/>
            <person name="Rabines A."/>
            <person name="Zheng H."/>
            <person name="Allen L.Z."/>
            <person name="Kuo A."/>
            <person name="Grigoriev I.V."/>
            <person name="Allen A.E."/>
            <person name="Hazlebeck D."/>
            <person name="Allen E.E."/>
        </authorList>
    </citation>
    <scope>NUCLEOTIDE SEQUENCE</scope>
    <source>
        <strain evidence="4">Hildebrandi</strain>
    </source>
</reference>
<dbReference type="EMBL" id="JAGRRH010000019">
    <property type="protein sequence ID" value="KAG7349157.1"/>
    <property type="molecule type" value="Genomic_DNA"/>
</dbReference>
<accession>A0A9K3KSY2</accession>
<dbReference type="OrthoDB" id="48545at2759"/>
<organism evidence="4 5">
    <name type="scientific">Nitzschia inconspicua</name>
    <dbReference type="NCBI Taxonomy" id="303405"/>
    <lineage>
        <taxon>Eukaryota</taxon>
        <taxon>Sar</taxon>
        <taxon>Stramenopiles</taxon>
        <taxon>Ochrophyta</taxon>
        <taxon>Bacillariophyta</taxon>
        <taxon>Bacillariophyceae</taxon>
        <taxon>Bacillariophycidae</taxon>
        <taxon>Bacillariales</taxon>
        <taxon>Bacillariaceae</taxon>
        <taxon>Nitzschia</taxon>
    </lineage>
</organism>
<protein>
    <submittedName>
        <fullName evidence="4">Gametolysin peptidase M11</fullName>
    </submittedName>
</protein>
<evidence type="ECO:0000259" key="3">
    <source>
        <dbReference type="Pfam" id="PF05548"/>
    </source>
</evidence>
<feature type="compositionally biased region" description="Pro residues" evidence="1">
    <location>
        <begin position="495"/>
        <end position="515"/>
    </location>
</feature>
<comment type="caution">
    <text evidence="4">The sequence shown here is derived from an EMBL/GenBank/DDBJ whole genome shotgun (WGS) entry which is preliminary data.</text>
</comment>
<feature type="signal peptide" evidence="2">
    <location>
        <begin position="1"/>
        <end position="21"/>
    </location>
</feature>
<feature type="chain" id="PRO_5039945466" evidence="2">
    <location>
        <begin position="22"/>
        <end position="710"/>
    </location>
</feature>
<evidence type="ECO:0000313" key="4">
    <source>
        <dbReference type="EMBL" id="KAG7349157.1"/>
    </source>
</evidence>
<evidence type="ECO:0000313" key="5">
    <source>
        <dbReference type="Proteomes" id="UP000693970"/>
    </source>
</evidence>
<sequence length="710" mass="78146">MRSLSISLALLAVAIPHYASGVDSETSALRGSARRELRPQYPCTIIRVETQYDENSTEFLSASEPEVEFKCALHPADRDAAGRHFVDIYGVDTVELINVTSGETTLEVEGAIIADGAYNAPAGAKVYFGTIETRRRLSNSRGTKKVLVVRATTSGGDTVSERDDIVDAIFGTFGNPISLRSQYLGCSHNKIDFTPFEGTTQTGYQVTDGIITVDINSDFRGRNRNVAEEGLISAAENIVGDLEQQFDHVILCLPPGTSGGWVAYAYVNGPISVFNDRWCEKLSTLVHEVGHNLNLAHSGSAEGPYHDKHGVMGFSYNEFFGPRMCFNPAKNWQLGWYDDQAIEWNPNDGTFIGTLVGVVDYGKNYEDFVVVKIKQTWRESIHIGYNRAKGYNEETRMARNMVTIVSAGKGYSQSMLLETLSIGDSMTISSFGTDAKDLTIQFLLTDSTTDQALIAISYGDCVFPTCCKGAMCLSSTTLRTPTNPTLSPVRVPTPESTPVPTPMPTPAPTSVPTPAPVSFQGTGTPELLLSEDFSMDMGSFTALGEKISREYYEDEINVATFEFNDSSNPPRLETDINLNGNTILSVFFWFKASELRSDQSIIVRYSLDGKETWSRARELLFGYDQEFQLNQWYRVTDAFFIVPEGTKSITLQIFGQTGQNAELVGESLLDDTSSDSGQNDDSEGELLLDDASTNSRFSFGRFVFMGDRNP</sequence>
<keyword evidence="2" id="KW-0732">Signal</keyword>
<evidence type="ECO:0000256" key="2">
    <source>
        <dbReference type="SAM" id="SignalP"/>
    </source>
</evidence>
<feature type="domain" description="Peptidase M11 gametolysin" evidence="3">
    <location>
        <begin position="161"/>
        <end position="337"/>
    </location>
</feature>
<dbReference type="InterPro" id="IPR008752">
    <property type="entry name" value="Peptidase_M11"/>
</dbReference>
<name>A0A9K3KSY2_9STRA</name>
<dbReference type="AlphaFoldDB" id="A0A9K3KSY2"/>
<keyword evidence="5" id="KW-1185">Reference proteome</keyword>